<name>A0ABS1KRR5_9BACT</name>
<dbReference type="Pfam" id="PF14322">
    <property type="entry name" value="SusD-like_3"/>
    <property type="match status" value="1"/>
</dbReference>
<evidence type="ECO:0000313" key="9">
    <source>
        <dbReference type="EMBL" id="MBL0740976.1"/>
    </source>
</evidence>
<feature type="domain" description="RagB/SusD" evidence="7">
    <location>
        <begin position="261"/>
        <end position="556"/>
    </location>
</feature>
<evidence type="ECO:0000256" key="2">
    <source>
        <dbReference type="ARBA" id="ARBA00006275"/>
    </source>
</evidence>
<dbReference type="EMBL" id="JAERRB010000002">
    <property type="protein sequence ID" value="MBL0740976.1"/>
    <property type="molecule type" value="Genomic_DNA"/>
</dbReference>
<proteinExistence type="inferred from homology"/>
<dbReference type="InterPro" id="IPR011990">
    <property type="entry name" value="TPR-like_helical_dom_sf"/>
</dbReference>
<dbReference type="Pfam" id="PF07980">
    <property type="entry name" value="SusD_RagB"/>
    <property type="match status" value="1"/>
</dbReference>
<evidence type="ECO:0000256" key="6">
    <source>
        <dbReference type="SAM" id="SignalP"/>
    </source>
</evidence>
<evidence type="ECO:0000256" key="4">
    <source>
        <dbReference type="ARBA" id="ARBA00023136"/>
    </source>
</evidence>
<reference evidence="9 10" key="1">
    <citation type="submission" date="2021-01" db="EMBL/GenBank/DDBJ databases">
        <title>Chryseolinea sp. Jin1 Genome sequencing and assembly.</title>
        <authorList>
            <person name="Kim I."/>
        </authorList>
    </citation>
    <scope>NUCLEOTIDE SEQUENCE [LARGE SCALE GENOMIC DNA]</scope>
    <source>
        <strain evidence="9 10">Jin1</strain>
    </source>
</reference>
<accession>A0ABS1KRR5</accession>
<organism evidence="9 10">
    <name type="scientific">Chryseolinea lacunae</name>
    <dbReference type="NCBI Taxonomy" id="2801331"/>
    <lineage>
        <taxon>Bacteria</taxon>
        <taxon>Pseudomonadati</taxon>
        <taxon>Bacteroidota</taxon>
        <taxon>Cytophagia</taxon>
        <taxon>Cytophagales</taxon>
        <taxon>Fulvivirgaceae</taxon>
        <taxon>Chryseolinea</taxon>
    </lineage>
</organism>
<dbReference type="Gene3D" id="1.25.40.390">
    <property type="match status" value="1"/>
</dbReference>
<feature type="domain" description="SusD-like N-terminal" evidence="8">
    <location>
        <begin position="45"/>
        <end position="215"/>
    </location>
</feature>
<comment type="similarity">
    <text evidence="2">Belongs to the SusD family.</text>
</comment>
<dbReference type="SUPFAM" id="SSF48452">
    <property type="entry name" value="TPR-like"/>
    <property type="match status" value="1"/>
</dbReference>
<evidence type="ECO:0000256" key="3">
    <source>
        <dbReference type="ARBA" id="ARBA00022729"/>
    </source>
</evidence>
<evidence type="ECO:0000256" key="5">
    <source>
        <dbReference type="ARBA" id="ARBA00023237"/>
    </source>
</evidence>
<evidence type="ECO:0000313" key="10">
    <source>
        <dbReference type="Proteomes" id="UP000613030"/>
    </source>
</evidence>
<sequence>MKRMKIKSIILTIVLLASFSRCSDFIEEENKSNIEADPFYKTKDGYESLVNSTYSTLREVYDLPWVFEAGTDMYVQGRSDNQPESLSEYRNLTPADVNVTTFYASVYRAIQRCNTALYYNDLTAPTDLLPVRKGEIQFLRAFYYFLLVQQFGGVAIVTENFDAPVLEFQRNTPEEVYAFIISEMEQALAAVPETNTQFGRVIKRAVQHYLAKVHLTRGYTSFAVGTDFSKAATYADAAIAGQALSISFKDLFWPGKDKNAEVLFSVQYDKASILNAQSDGSNQNAFFGSYLGGEGAAKGYPYKQYTLCATKYLFDLFDQNDVRFENTFMLTFYDRYYDYFDKNASLATLNIAIYFAPSWETDEATWKAVDPARRNAAKFVPYSAAWEANTNSADRATPTVKKFEDPTSVYTANVNGNSTRDIYLARLGETYLLAAEAYLKAGDASTAMARINEVRKRAERTAGTLVLTDPADVTIDFILDERARELVGEYHRWMDLKRTGKLVERNQLFNTPLRTKYFNNGIDAFAGSGGAQKILRPIPQRALDLNQAEIEQNPGY</sequence>
<keyword evidence="4" id="KW-0472">Membrane</keyword>
<protein>
    <submittedName>
        <fullName evidence="9">RagB/SusD family nutrient uptake outer membrane protein</fullName>
    </submittedName>
</protein>
<keyword evidence="10" id="KW-1185">Reference proteome</keyword>
<evidence type="ECO:0000256" key="1">
    <source>
        <dbReference type="ARBA" id="ARBA00004442"/>
    </source>
</evidence>
<dbReference type="Proteomes" id="UP000613030">
    <property type="component" value="Unassembled WGS sequence"/>
</dbReference>
<feature type="signal peptide" evidence="6">
    <location>
        <begin position="1"/>
        <end position="23"/>
    </location>
</feature>
<comment type="subcellular location">
    <subcellularLocation>
        <location evidence="1">Cell outer membrane</location>
    </subcellularLocation>
</comment>
<keyword evidence="3 6" id="KW-0732">Signal</keyword>
<evidence type="ECO:0000259" key="7">
    <source>
        <dbReference type="Pfam" id="PF07980"/>
    </source>
</evidence>
<comment type="caution">
    <text evidence="9">The sequence shown here is derived from an EMBL/GenBank/DDBJ whole genome shotgun (WGS) entry which is preliminary data.</text>
</comment>
<feature type="chain" id="PRO_5045794434" evidence="6">
    <location>
        <begin position="24"/>
        <end position="556"/>
    </location>
</feature>
<keyword evidence="5" id="KW-0998">Cell outer membrane</keyword>
<evidence type="ECO:0000259" key="8">
    <source>
        <dbReference type="Pfam" id="PF14322"/>
    </source>
</evidence>
<gene>
    <name evidence="9" type="ORF">JI741_07075</name>
</gene>
<dbReference type="InterPro" id="IPR033985">
    <property type="entry name" value="SusD-like_N"/>
</dbReference>
<dbReference type="InterPro" id="IPR012944">
    <property type="entry name" value="SusD_RagB_dom"/>
</dbReference>